<dbReference type="InterPro" id="IPR050146">
    <property type="entry name" value="Type-I_3-dehydroquinase"/>
</dbReference>
<feature type="binding site" evidence="5">
    <location>
        <position position="212"/>
    </location>
    <ligand>
        <name>3-dehydroquinate</name>
        <dbReference type="ChEBI" id="CHEBI:32364"/>
    </ligand>
</feature>
<dbReference type="GO" id="GO:0046279">
    <property type="term" value="P:3,4-dihydroxybenzoate biosynthetic process"/>
    <property type="evidence" value="ECO:0007669"/>
    <property type="project" value="TreeGrafter"/>
</dbReference>
<evidence type="ECO:0000256" key="5">
    <source>
        <dbReference type="HAMAP-Rule" id="MF_00214"/>
    </source>
</evidence>
<comment type="pathway">
    <text evidence="5">Metabolic intermediate biosynthesis; chorismate biosynthesis; chorismate from D-erythrose 4-phosphate and phosphoenolpyruvate: step 3/7.</text>
</comment>
<comment type="similarity">
    <text evidence="5">Belongs to the type-I 3-dehydroquinase family.</text>
</comment>
<dbReference type="SUPFAM" id="SSF51569">
    <property type="entry name" value="Aldolase"/>
    <property type="match status" value="1"/>
</dbReference>
<name>A0A1I1FNC4_9LACO</name>
<dbReference type="InterPro" id="IPR013785">
    <property type="entry name" value="Aldolase_TIM"/>
</dbReference>
<dbReference type="Pfam" id="PF01487">
    <property type="entry name" value="DHquinase_I"/>
    <property type="match status" value="1"/>
</dbReference>
<evidence type="ECO:0000256" key="3">
    <source>
        <dbReference type="ARBA" id="ARBA00023239"/>
    </source>
</evidence>
<accession>A0A1I1FNC4</accession>
<organism evidence="6 7">
    <name type="scientific">Fructobacillus durionis</name>
    <dbReference type="NCBI Taxonomy" id="283737"/>
    <lineage>
        <taxon>Bacteria</taxon>
        <taxon>Bacillati</taxon>
        <taxon>Bacillota</taxon>
        <taxon>Bacilli</taxon>
        <taxon>Lactobacillales</taxon>
        <taxon>Lactobacillaceae</taxon>
        <taxon>Fructobacillus</taxon>
    </lineage>
</organism>
<protein>
    <recommendedName>
        <fullName evidence="5">3-dehydroquinate dehydratase</fullName>
        <shortName evidence="5">3-dehydroquinase</shortName>
        <ecNumber evidence="5">4.2.1.10</ecNumber>
    </recommendedName>
    <alternativeName>
        <fullName evidence="5">Type I DHQase</fullName>
    </alternativeName>
    <alternativeName>
        <fullName evidence="5">Type I dehydroquinase</fullName>
        <shortName evidence="5">DHQ1</shortName>
    </alternativeName>
</protein>
<dbReference type="EMBL" id="FOLI01000003">
    <property type="protein sequence ID" value="SFC00927.1"/>
    <property type="molecule type" value="Genomic_DNA"/>
</dbReference>
<keyword evidence="2 5" id="KW-0057">Aromatic amino acid biosynthesis</keyword>
<feature type="active site" description="Schiff-base intermediate with substrate" evidence="5">
    <location>
        <position position="170"/>
    </location>
</feature>
<dbReference type="CDD" id="cd00502">
    <property type="entry name" value="DHQase_I"/>
    <property type="match status" value="1"/>
</dbReference>
<dbReference type="AlphaFoldDB" id="A0A1I1FNC4"/>
<dbReference type="STRING" id="283737.SAMN05660453_0829"/>
<dbReference type="GO" id="GO:0009073">
    <property type="term" value="P:aromatic amino acid family biosynthetic process"/>
    <property type="evidence" value="ECO:0007669"/>
    <property type="project" value="UniProtKB-KW"/>
</dbReference>
<comment type="catalytic activity">
    <reaction evidence="1 5">
        <text>3-dehydroquinate = 3-dehydroshikimate + H2O</text>
        <dbReference type="Rhea" id="RHEA:21096"/>
        <dbReference type="ChEBI" id="CHEBI:15377"/>
        <dbReference type="ChEBI" id="CHEBI:16630"/>
        <dbReference type="ChEBI" id="CHEBI:32364"/>
        <dbReference type="EC" id="4.2.1.10"/>
    </reaction>
</comment>
<comment type="caution">
    <text evidence="5">Lacks conserved residue(s) required for the propagation of feature annotation.</text>
</comment>
<keyword evidence="7" id="KW-1185">Reference proteome</keyword>
<sequence>MTEAVYTRNIAVGRGAAKVALPITVVTPDELIKLLPTIQKANPDIIEWRLDFLEKWQDDATLVEISSSIRQAFPETPIIGTFRTKEEGGKQTIRPADYERVLKRLAELPVDMVDVEINRDESIVEEAVKAIHQLDKIVIASFHDFNDTPENGRLEGIFNKMQAANADILKVAVMPHTTEDVLQVIAFSQQAARNHSEPIVTMAMGQLGSVTRVATHLTHSAITFACLTAEQASAPGQIEINNLRGIQHTLEGDS</sequence>
<dbReference type="FunFam" id="3.20.20.70:FF:000047">
    <property type="entry name" value="3-dehydroquinate dehydratase"/>
    <property type="match status" value="1"/>
</dbReference>
<evidence type="ECO:0000313" key="7">
    <source>
        <dbReference type="Proteomes" id="UP000199376"/>
    </source>
</evidence>
<evidence type="ECO:0000313" key="6">
    <source>
        <dbReference type="EMBL" id="SFC00927.1"/>
    </source>
</evidence>
<keyword evidence="3 5" id="KW-0456">Lyase</keyword>
<dbReference type="OrthoDB" id="9813659at2"/>
<gene>
    <name evidence="5" type="primary">aroD</name>
    <name evidence="6" type="ORF">SAMN05660453_0829</name>
</gene>
<dbReference type="Gene3D" id="3.20.20.70">
    <property type="entry name" value="Aldolase class I"/>
    <property type="match status" value="1"/>
</dbReference>
<dbReference type="PANTHER" id="PTHR43699">
    <property type="entry name" value="3-DEHYDROQUINATE DEHYDRATASE"/>
    <property type="match status" value="1"/>
</dbReference>
<feature type="active site" description="Proton donor/acceptor" evidence="5">
    <location>
        <position position="143"/>
    </location>
</feature>
<keyword evidence="5" id="KW-0028">Amino-acid biosynthesis</keyword>
<dbReference type="HAMAP" id="MF_00214">
    <property type="entry name" value="AroD"/>
    <property type="match status" value="1"/>
</dbReference>
<keyword evidence="4 5" id="KW-0704">Schiff base</keyword>
<dbReference type="EC" id="4.2.1.10" evidence="5"/>
<dbReference type="GO" id="GO:0008652">
    <property type="term" value="P:amino acid biosynthetic process"/>
    <property type="evidence" value="ECO:0007669"/>
    <property type="project" value="UniProtKB-KW"/>
</dbReference>
<evidence type="ECO:0000256" key="4">
    <source>
        <dbReference type="ARBA" id="ARBA00023270"/>
    </source>
</evidence>
<evidence type="ECO:0000256" key="1">
    <source>
        <dbReference type="ARBA" id="ARBA00001864"/>
    </source>
</evidence>
<dbReference type="NCBIfam" id="TIGR01093">
    <property type="entry name" value="aroD"/>
    <property type="match status" value="1"/>
</dbReference>
<feature type="binding site" evidence="5">
    <location>
        <position position="237"/>
    </location>
    <ligand>
        <name>3-dehydroquinate</name>
        <dbReference type="ChEBI" id="CHEBI:32364"/>
    </ligand>
</feature>
<feature type="binding site" evidence="5">
    <location>
        <position position="233"/>
    </location>
    <ligand>
        <name>3-dehydroquinate</name>
        <dbReference type="ChEBI" id="CHEBI:32364"/>
    </ligand>
</feature>
<feature type="binding site" evidence="5">
    <location>
        <begin position="47"/>
        <end position="49"/>
    </location>
    <ligand>
        <name>3-dehydroquinate</name>
        <dbReference type="ChEBI" id="CHEBI:32364"/>
    </ligand>
</feature>
<comment type="function">
    <text evidence="5">Involved in the third step of the chorismate pathway, which leads to the biosynthesis of aromatic amino acids. Catalyzes the cis-dehydration of 3-dehydroquinate (DHQ) and introduces the first double bond of the aromatic ring to yield 3-dehydroshikimate.</text>
</comment>
<evidence type="ECO:0000256" key="2">
    <source>
        <dbReference type="ARBA" id="ARBA00023141"/>
    </source>
</evidence>
<feature type="binding site" evidence="5">
    <location>
        <position position="83"/>
    </location>
    <ligand>
        <name>3-dehydroquinate</name>
        <dbReference type="ChEBI" id="CHEBI:32364"/>
    </ligand>
</feature>
<dbReference type="GO" id="GO:0009423">
    <property type="term" value="P:chorismate biosynthetic process"/>
    <property type="evidence" value="ECO:0007669"/>
    <property type="project" value="UniProtKB-UniRule"/>
</dbReference>
<reference evidence="6 7" key="1">
    <citation type="submission" date="2016-10" db="EMBL/GenBank/DDBJ databases">
        <authorList>
            <person name="de Groot N.N."/>
        </authorList>
    </citation>
    <scope>NUCLEOTIDE SEQUENCE [LARGE SCALE GENOMIC DNA]</scope>
    <source>
        <strain evidence="6 7">DSM 19113</strain>
    </source>
</reference>
<comment type="subunit">
    <text evidence="5">Homodimer.</text>
</comment>
<dbReference type="InterPro" id="IPR001381">
    <property type="entry name" value="DHquinase_I"/>
</dbReference>
<proteinExistence type="inferred from homology"/>
<dbReference type="PANTHER" id="PTHR43699:SF1">
    <property type="entry name" value="3-DEHYDROQUINATE DEHYDRATASE"/>
    <property type="match status" value="1"/>
</dbReference>
<dbReference type="Proteomes" id="UP000199376">
    <property type="component" value="Unassembled WGS sequence"/>
</dbReference>
<dbReference type="UniPathway" id="UPA00053">
    <property type="reaction ID" value="UER00086"/>
</dbReference>
<dbReference type="RefSeq" id="WP_091502347.1">
    <property type="nucleotide sequence ID" value="NZ_FOLI01000003.1"/>
</dbReference>
<dbReference type="GO" id="GO:0003855">
    <property type="term" value="F:3-dehydroquinate dehydratase activity"/>
    <property type="evidence" value="ECO:0007669"/>
    <property type="project" value="UniProtKB-UniRule"/>
</dbReference>